<evidence type="ECO:0000256" key="1">
    <source>
        <dbReference type="SAM" id="MobiDB-lite"/>
    </source>
</evidence>
<accession>A0AAE1TZ19</accession>
<reference evidence="2" key="1">
    <citation type="submission" date="2023-11" db="EMBL/GenBank/DDBJ databases">
        <title>Genome assemblies of two species of porcelain crab, Petrolisthes cinctipes and Petrolisthes manimaculis (Anomura: Porcellanidae).</title>
        <authorList>
            <person name="Angst P."/>
        </authorList>
    </citation>
    <scope>NUCLEOTIDE SEQUENCE</scope>
    <source>
        <strain evidence="2">PB745_02</strain>
        <tissue evidence="2">Gill</tissue>
    </source>
</reference>
<evidence type="ECO:0000313" key="3">
    <source>
        <dbReference type="Proteomes" id="UP001292094"/>
    </source>
</evidence>
<dbReference type="EMBL" id="JAWZYT010003074">
    <property type="protein sequence ID" value="KAK4300349.1"/>
    <property type="molecule type" value="Genomic_DNA"/>
</dbReference>
<name>A0AAE1TZ19_9EUCA</name>
<keyword evidence="3" id="KW-1185">Reference proteome</keyword>
<sequence length="76" mass="8172">MAAWSVVEEVVQPEGGVSNGYPVKSWEGKLWEPDRQPDPLCPGVMGQFTPTPTGQKAKGNGDEPRCNAYKLTPPGC</sequence>
<dbReference type="Proteomes" id="UP001292094">
    <property type="component" value="Unassembled WGS sequence"/>
</dbReference>
<gene>
    <name evidence="2" type="ORF">Pmani_027446</name>
</gene>
<comment type="caution">
    <text evidence="2">The sequence shown here is derived from an EMBL/GenBank/DDBJ whole genome shotgun (WGS) entry which is preliminary data.</text>
</comment>
<feature type="region of interest" description="Disordered" evidence="1">
    <location>
        <begin position="44"/>
        <end position="66"/>
    </location>
</feature>
<dbReference type="AlphaFoldDB" id="A0AAE1TZ19"/>
<evidence type="ECO:0000313" key="2">
    <source>
        <dbReference type="EMBL" id="KAK4300349.1"/>
    </source>
</evidence>
<protein>
    <submittedName>
        <fullName evidence="2">Uncharacterized protein</fullName>
    </submittedName>
</protein>
<organism evidence="2 3">
    <name type="scientific">Petrolisthes manimaculis</name>
    <dbReference type="NCBI Taxonomy" id="1843537"/>
    <lineage>
        <taxon>Eukaryota</taxon>
        <taxon>Metazoa</taxon>
        <taxon>Ecdysozoa</taxon>
        <taxon>Arthropoda</taxon>
        <taxon>Crustacea</taxon>
        <taxon>Multicrustacea</taxon>
        <taxon>Malacostraca</taxon>
        <taxon>Eumalacostraca</taxon>
        <taxon>Eucarida</taxon>
        <taxon>Decapoda</taxon>
        <taxon>Pleocyemata</taxon>
        <taxon>Anomura</taxon>
        <taxon>Galatheoidea</taxon>
        <taxon>Porcellanidae</taxon>
        <taxon>Petrolisthes</taxon>
    </lineage>
</organism>
<proteinExistence type="predicted"/>